<evidence type="ECO:0000256" key="1">
    <source>
        <dbReference type="SAM" id="SignalP"/>
    </source>
</evidence>
<proteinExistence type="predicted"/>
<organism evidence="2 3">
    <name type="scientific">Rubricella aquisinus</name>
    <dbReference type="NCBI Taxonomy" id="2028108"/>
    <lineage>
        <taxon>Bacteria</taxon>
        <taxon>Pseudomonadati</taxon>
        <taxon>Pseudomonadota</taxon>
        <taxon>Alphaproteobacteria</taxon>
        <taxon>Rhodobacterales</taxon>
        <taxon>Paracoccaceae</taxon>
        <taxon>Rubricella</taxon>
    </lineage>
</organism>
<reference evidence="2 3" key="1">
    <citation type="submission" date="2020-08" db="EMBL/GenBank/DDBJ databases">
        <title>Genomic Encyclopedia of Type Strains, Phase IV (KMG-IV): sequencing the most valuable type-strain genomes for metagenomic binning, comparative biology and taxonomic classification.</title>
        <authorList>
            <person name="Goeker M."/>
        </authorList>
    </citation>
    <scope>NUCLEOTIDE SEQUENCE [LARGE SCALE GENOMIC DNA]</scope>
    <source>
        <strain evidence="2 3">DSM 103377</strain>
    </source>
</reference>
<keyword evidence="1" id="KW-0732">Signal</keyword>
<dbReference type="Pfam" id="PF19630">
    <property type="entry name" value="DUF6134"/>
    <property type="match status" value="1"/>
</dbReference>
<evidence type="ECO:0000313" key="2">
    <source>
        <dbReference type="EMBL" id="MBB5516158.1"/>
    </source>
</evidence>
<feature type="signal peptide" evidence="1">
    <location>
        <begin position="1"/>
        <end position="24"/>
    </location>
</feature>
<accession>A0A840WM47</accession>
<keyword evidence="3" id="KW-1185">Reference proteome</keyword>
<dbReference type="Proteomes" id="UP000553766">
    <property type="component" value="Unassembled WGS sequence"/>
</dbReference>
<dbReference type="InterPro" id="IPR045767">
    <property type="entry name" value="DUF6134"/>
</dbReference>
<dbReference type="RefSeq" id="WP_184011514.1">
    <property type="nucleotide sequence ID" value="NZ_JACIJS010000006.1"/>
</dbReference>
<dbReference type="EMBL" id="JACIJS010000006">
    <property type="protein sequence ID" value="MBB5516158.1"/>
    <property type="molecule type" value="Genomic_DNA"/>
</dbReference>
<evidence type="ECO:0008006" key="4">
    <source>
        <dbReference type="Google" id="ProtNLM"/>
    </source>
</evidence>
<feature type="chain" id="PRO_5032282313" description="DUF3570 domain-containing protein" evidence="1">
    <location>
        <begin position="25"/>
        <end position="226"/>
    </location>
</feature>
<sequence length="226" mass="24852">MKLSRRAVMAGAASLPLMSSPVFAQGAEAQRRFEIYRGSTKIGEQVVAIAQSASGLKVDIDIDIKVKLFGFDAYSYSMMNRETWVDGEVASIHSRTQENGDSFRVDAERAPDGLDVDASKFTGLVTGSIATTTYWHPVFLERPVWISTQDGSQFDVNARRDAVTTFETPVGAFDATRYAVVGDIDLNLYYDPSGEWVGSTFEARGQTARIVTQDPDVSLTRLWDTA</sequence>
<dbReference type="AlphaFoldDB" id="A0A840WM47"/>
<comment type="caution">
    <text evidence="2">The sequence shown here is derived from an EMBL/GenBank/DDBJ whole genome shotgun (WGS) entry which is preliminary data.</text>
</comment>
<evidence type="ECO:0000313" key="3">
    <source>
        <dbReference type="Proteomes" id="UP000553766"/>
    </source>
</evidence>
<protein>
    <recommendedName>
        <fullName evidence="4">DUF3570 domain-containing protein</fullName>
    </recommendedName>
</protein>
<name>A0A840WM47_9RHOB</name>
<gene>
    <name evidence="2" type="ORF">FHS89_002184</name>
</gene>